<dbReference type="OrthoDB" id="1683373at2759"/>
<evidence type="ECO:0000313" key="5">
    <source>
        <dbReference type="Proteomes" id="UP000590412"/>
    </source>
</evidence>
<proteinExistence type="inferred from homology"/>
<dbReference type="InterPro" id="IPR014756">
    <property type="entry name" value="Ig_E-set"/>
</dbReference>
<dbReference type="Gene3D" id="2.70.50.30">
    <property type="entry name" value="Coagulation Factor XIII, subunit A, domain 1"/>
    <property type="match status" value="1"/>
</dbReference>
<accession>A0A8X7NHW6</accession>
<dbReference type="Proteomes" id="UP000590412">
    <property type="component" value="Unassembled WGS sequence"/>
</dbReference>
<gene>
    <name evidence="4" type="ORF">FOB60_005878</name>
</gene>
<reference evidence="4" key="1">
    <citation type="submission" date="2020-03" db="EMBL/GenBank/DDBJ databases">
        <title>FDA dAtabase for Regulatory Grade micrObial Sequences (FDA-ARGOS): Supporting development and validation of Infectious Disease Dx tests.</title>
        <authorList>
            <person name="Campos J."/>
            <person name="Goldberg B."/>
            <person name="Tallon L."/>
            <person name="Sadzewicz L."/>
            <person name="Vavikolanu K."/>
            <person name="Mehta A."/>
            <person name="Aluvathingal J."/>
            <person name="Nadendla S."/>
            <person name="Nandy P."/>
            <person name="Geyer C."/>
            <person name="Yan Y."/>
            <person name="Sichtig H."/>
        </authorList>
    </citation>
    <scope>NUCLEOTIDE SEQUENCE [LARGE SCALE GENOMIC DNA]</scope>
    <source>
        <strain evidence="4">FDAARGOS_652</strain>
    </source>
</reference>
<comment type="subcellular location">
    <subcellularLocation>
        <location evidence="1">Cytoplasm</location>
    </subcellularLocation>
</comment>
<dbReference type="SUPFAM" id="SSF81296">
    <property type="entry name" value="E set domains"/>
    <property type="match status" value="1"/>
</dbReference>
<dbReference type="GO" id="GO:0005094">
    <property type="term" value="F:Rho GDP-dissociation inhibitor activity"/>
    <property type="evidence" value="ECO:0007669"/>
    <property type="project" value="InterPro"/>
</dbReference>
<organism evidence="4 5">
    <name type="scientific">Candida parapsilosis</name>
    <name type="common">Yeast</name>
    <dbReference type="NCBI Taxonomy" id="5480"/>
    <lineage>
        <taxon>Eukaryota</taxon>
        <taxon>Fungi</taxon>
        <taxon>Dikarya</taxon>
        <taxon>Ascomycota</taxon>
        <taxon>Saccharomycotina</taxon>
        <taxon>Pichiomycetes</taxon>
        <taxon>Debaryomycetaceae</taxon>
        <taxon>Candida/Lodderomyces clade</taxon>
        <taxon>Candida</taxon>
    </lineage>
</organism>
<evidence type="ECO:0000256" key="3">
    <source>
        <dbReference type="ARBA" id="ARBA00022490"/>
    </source>
</evidence>
<dbReference type="GO" id="GO:0016020">
    <property type="term" value="C:membrane"/>
    <property type="evidence" value="ECO:0007669"/>
    <property type="project" value="TreeGrafter"/>
</dbReference>
<dbReference type="AlphaFoldDB" id="A0A8X7NHW6"/>
<keyword evidence="3" id="KW-0963">Cytoplasm</keyword>
<comment type="similarity">
    <text evidence="2">Belongs to the Rho GDI family.</text>
</comment>
<dbReference type="Pfam" id="PF02115">
    <property type="entry name" value="Rho_GDI"/>
    <property type="match status" value="1"/>
</dbReference>
<dbReference type="EMBL" id="JABWAB010000014">
    <property type="protein sequence ID" value="KAF6042679.1"/>
    <property type="molecule type" value="Genomic_DNA"/>
</dbReference>
<name>A0A8X7NHW6_CANPA</name>
<sequence length="134" mass="15143">MTVPHPDFIPCQNILQVKGQEPQVFELEGKVDGLVVKIPGGSKFVTTLKFKVKNRKLEKLRYKQVIKKGGFTIKSKEVDLGTREPSETEVYAVDSPEDETPGTWVARGAYQATTTYYEGDDELFSTQWTLEITK</sequence>
<evidence type="ECO:0000256" key="1">
    <source>
        <dbReference type="ARBA" id="ARBA00004496"/>
    </source>
</evidence>
<evidence type="ECO:0000256" key="2">
    <source>
        <dbReference type="ARBA" id="ARBA00009758"/>
    </source>
</evidence>
<dbReference type="GO" id="GO:0007266">
    <property type="term" value="P:Rho protein signal transduction"/>
    <property type="evidence" value="ECO:0007669"/>
    <property type="project" value="InterPro"/>
</dbReference>
<dbReference type="InterPro" id="IPR000406">
    <property type="entry name" value="Rho_GDI"/>
</dbReference>
<evidence type="ECO:0000313" key="4">
    <source>
        <dbReference type="EMBL" id="KAF6042679.1"/>
    </source>
</evidence>
<dbReference type="PANTHER" id="PTHR10980">
    <property type="entry name" value="RHO GDP-DISSOCIATION INHIBITOR"/>
    <property type="match status" value="1"/>
</dbReference>
<dbReference type="PANTHER" id="PTHR10980:SF3">
    <property type="entry name" value="LD16419P"/>
    <property type="match status" value="1"/>
</dbReference>
<dbReference type="InterPro" id="IPR024792">
    <property type="entry name" value="RhoGDI_dom_sf"/>
</dbReference>
<comment type="caution">
    <text evidence="4">The sequence shown here is derived from an EMBL/GenBank/DDBJ whole genome shotgun (WGS) entry which is preliminary data.</text>
</comment>
<protein>
    <submittedName>
        <fullName evidence="4">RHO protein GDP dissociation inhibitor family protein</fullName>
    </submittedName>
</protein>
<dbReference type="GO" id="GO:0005829">
    <property type="term" value="C:cytosol"/>
    <property type="evidence" value="ECO:0007669"/>
    <property type="project" value="TreeGrafter"/>
</dbReference>